<name>A0A420WUI4_9GAMM</name>
<feature type="region of interest" description="Disordered" evidence="1">
    <location>
        <begin position="62"/>
        <end position="91"/>
    </location>
</feature>
<protein>
    <submittedName>
        <fullName evidence="3">H-NS histone family protein</fullName>
    </submittedName>
</protein>
<feature type="domain" description="DNA-binding protein H-NS-like N-terminal" evidence="2">
    <location>
        <begin position="1"/>
        <end position="77"/>
    </location>
</feature>
<evidence type="ECO:0000259" key="2">
    <source>
        <dbReference type="Pfam" id="PF22470"/>
    </source>
</evidence>
<keyword evidence="4" id="KW-1185">Reference proteome</keyword>
<sequence length="91" mass="10377">MSDLSSIAGNKNVLKGQLRRLSLEQLYKLSEVSMQIIEEKEEAERDRLALEQEKQRKLDEIRQAMADAGLSADDLHPAKRRGRPRKSADSE</sequence>
<dbReference type="EMBL" id="RBIN01000007">
    <property type="protein sequence ID" value="RKQ97106.1"/>
    <property type="molecule type" value="Genomic_DNA"/>
</dbReference>
<dbReference type="InterPro" id="IPR027454">
    <property type="entry name" value="Histone_HNS_N"/>
</dbReference>
<gene>
    <name evidence="3" type="ORF">C7446_2525</name>
</gene>
<evidence type="ECO:0000313" key="3">
    <source>
        <dbReference type="EMBL" id="RKQ97106.1"/>
    </source>
</evidence>
<evidence type="ECO:0000313" key="4">
    <source>
        <dbReference type="Proteomes" id="UP000281975"/>
    </source>
</evidence>
<dbReference type="RefSeq" id="WP_121173444.1">
    <property type="nucleotide sequence ID" value="NZ_RBIN01000007.1"/>
</dbReference>
<comment type="caution">
    <text evidence="3">The sequence shown here is derived from an EMBL/GenBank/DDBJ whole genome shotgun (WGS) entry which is preliminary data.</text>
</comment>
<reference evidence="3 4" key="1">
    <citation type="submission" date="2018-10" db="EMBL/GenBank/DDBJ databases">
        <title>Genomic Encyclopedia of Type Strains, Phase IV (KMG-IV): sequencing the most valuable type-strain genomes for metagenomic binning, comparative biology and taxonomic classification.</title>
        <authorList>
            <person name="Goeker M."/>
        </authorList>
    </citation>
    <scope>NUCLEOTIDE SEQUENCE [LARGE SCALE GENOMIC DNA]</scope>
    <source>
        <strain evidence="3 4">DSM 23229</strain>
    </source>
</reference>
<dbReference type="OrthoDB" id="6088948at2"/>
<dbReference type="GO" id="GO:0046983">
    <property type="term" value="F:protein dimerization activity"/>
    <property type="evidence" value="ECO:0007669"/>
    <property type="project" value="InterPro"/>
</dbReference>
<dbReference type="Proteomes" id="UP000281975">
    <property type="component" value="Unassembled WGS sequence"/>
</dbReference>
<dbReference type="InterPro" id="IPR054180">
    <property type="entry name" value="H-NS-like_N"/>
</dbReference>
<evidence type="ECO:0000256" key="1">
    <source>
        <dbReference type="SAM" id="MobiDB-lite"/>
    </source>
</evidence>
<proteinExistence type="predicted"/>
<dbReference type="Pfam" id="PF22470">
    <property type="entry name" value="Histone_HNS_N"/>
    <property type="match status" value="1"/>
</dbReference>
<accession>A0A420WUI4</accession>
<dbReference type="Gene3D" id="1.10.287.1050">
    <property type="entry name" value="H-NS histone-like proteins"/>
    <property type="match status" value="1"/>
</dbReference>
<dbReference type="AlphaFoldDB" id="A0A420WUI4"/>
<organism evidence="3 4">
    <name type="scientific">Kushneria sinocarnis</name>
    <dbReference type="NCBI Taxonomy" id="595502"/>
    <lineage>
        <taxon>Bacteria</taxon>
        <taxon>Pseudomonadati</taxon>
        <taxon>Pseudomonadota</taxon>
        <taxon>Gammaproteobacteria</taxon>
        <taxon>Oceanospirillales</taxon>
        <taxon>Halomonadaceae</taxon>
        <taxon>Kushneria</taxon>
    </lineage>
</organism>